<dbReference type="PANTHER" id="PTHR46889:SF5">
    <property type="entry name" value="INTEGRASE PROTEIN"/>
    <property type="match status" value="1"/>
</dbReference>
<dbReference type="GO" id="GO:0015074">
    <property type="term" value="P:DNA integration"/>
    <property type="evidence" value="ECO:0007669"/>
    <property type="project" value="InterPro"/>
</dbReference>
<dbReference type="InterPro" id="IPR012337">
    <property type="entry name" value="RNaseH-like_sf"/>
</dbReference>
<dbReference type="RefSeq" id="WP_060459832.1">
    <property type="nucleotide sequence ID" value="NZ_AP014808.1"/>
</dbReference>
<dbReference type="InterPro" id="IPR036397">
    <property type="entry name" value="RNaseH_sf"/>
</dbReference>
<dbReference type="Pfam" id="PF13333">
    <property type="entry name" value="rve_2"/>
    <property type="match status" value="1"/>
</dbReference>
<organism evidence="3 4">
    <name type="scientific">Lactobacillus acetotolerans</name>
    <dbReference type="NCBI Taxonomy" id="1600"/>
    <lineage>
        <taxon>Bacteria</taxon>
        <taxon>Bacillati</taxon>
        <taxon>Bacillota</taxon>
        <taxon>Bacilli</taxon>
        <taxon>Lactobacillales</taxon>
        <taxon>Lactobacillaceae</taxon>
        <taxon>Lactobacillus</taxon>
    </lineage>
</organism>
<dbReference type="KEGG" id="lae:LBAT_1593"/>
<dbReference type="PANTHER" id="PTHR46889">
    <property type="entry name" value="TRANSPOSASE INSF FOR INSERTION SEQUENCE IS3B-RELATED"/>
    <property type="match status" value="1"/>
</dbReference>
<dbReference type="SUPFAM" id="SSF53098">
    <property type="entry name" value="Ribonuclease H-like"/>
    <property type="match status" value="1"/>
</dbReference>
<dbReference type="InterPro" id="IPR050900">
    <property type="entry name" value="Transposase_IS3/IS150/IS904"/>
</dbReference>
<dbReference type="InterPro" id="IPR048020">
    <property type="entry name" value="Transpos_IS3"/>
</dbReference>
<reference evidence="3 4" key="1">
    <citation type="submission" date="2015-03" db="EMBL/GenBank/DDBJ databases">
        <title>Complete genome sequence of Lactobacillus acetotolerans NBRC 13120.</title>
        <authorList>
            <person name="Toh H."/>
            <person name="Morita H."/>
            <person name="Fujita N."/>
        </authorList>
    </citation>
    <scope>NUCLEOTIDE SEQUENCE [LARGE SCALE GENOMIC DNA]</scope>
    <source>
        <strain evidence="3 4">NBRC 13120</strain>
    </source>
</reference>
<dbReference type="AlphaFoldDB" id="A0A0D6A577"/>
<evidence type="ECO:0000256" key="1">
    <source>
        <dbReference type="SAM" id="MobiDB-lite"/>
    </source>
</evidence>
<evidence type="ECO:0000259" key="2">
    <source>
        <dbReference type="PROSITE" id="PS50994"/>
    </source>
</evidence>
<dbReference type="InterPro" id="IPR025246">
    <property type="entry name" value="IS30-like_HTH"/>
</dbReference>
<dbReference type="NCBIfam" id="NF033516">
    <property type="entry name" value="transpos_IS3"/>
    <property type="match status" value="1"/>
</dbReference>
<dbReference type="PROSITE" id="PS50994">
    <property type="entry name" value="INTEGRASE"/>
    <property type="match status" value="1"/>
</dbReference>
<dbReference type="Pfam" id="PF13936">
    <property type="entry name" value="HTH_38"/>
    <property type="match status" value="1"/>
</dbReference>
<dbReference type="OrthoDB" id="9781678at2"/>
<feature type="domain" description="Integrase catalytic" evidence="2">
    <location>
        <begin position="168"/>
        <end position="332"/>
    </location>
</feature>
<keyword evidence="4" id="KW-1185">Reference proteome</keyword>
<dbReference type="GO" id="GO:0003676">
    <property type="term" value="F:nucleic acid binding"/>
    <property type="evidence" value="ECO:0007669"/>
    <property type="project" value="InterPro"/>
</dbReference>
<evidence type="ECO:0000313" key="4">
    <source>
        <dbReference type="Proteomes" id="UP000035709"/>
    </source>
</evidence>
<dbReference type="STRING" id="1600.LBAT_1593"/>
<dbReference type="Proteomes" id="UP000035709">
    <property type="component" value="Chromosome"/>
</dbReference>
<feature type="compositionally biased region" description="Polar residues" evidence="1">
    <location>
        <begin position="41"/>
        <end position="56"/>
    </location>
</feature>
<dbReference type="InterPro" id="IPR001584">
    <property type="entry name" value="Integrase_cat-core"/>
</dbReference>
<proteinExistence type="predicted"/>
<gene>
    <name evidence="3" type="ORF">LBAT_1593</name>
</gene>
<evidence type="ECO:0000313" key="3">
    <source>
        <dbReference type="EMBL" id="BAQ57982.1"/>
    </source>
</evidence>
<dbReference type="Pfam" id="PF00665">
    <property type="entry name" value="rve"/>
    <property type="match status" value="1"/>
</dbReference>
<dbReference type="PATRIC" id="fig|1600.4.peg.1627"/>
<name>A0A0D6A577_9LACO</name>
<feature type="region of interest" description="Disordered" evidence="1">
    <location>
        <begin position="41"/>
        <end position="60"/>
    </location>
</feature>
<dbReference type="Gene3D" id="3.30.420.10">
    <property type="entry name" value="Ribonuclease H-like superfamily/Ribonuclease H"/>
    <property type="match status" value="1"/>
</dbReference>
<dbReference type="SUPFAM" id="SSF46689">
    <property type="entry name" value="Homeodomain-like"/>
    <property type="match status" value="1"/>
</dbReference>
<dbReference type="InterPro" id="IPR009057">
    <property type="entry name" value="Homeodomain-like_sf"/>
</dbReference>
<protein>
    <submittedName>
        <fullName evidence="3">Transposase</fullName>
    </submittedName>
</protein>
<dbReference type="EMBL" id="AP014808">
    <property type="protein sequence ID" value="BAQ57982.1"/>
    <property type="molecule type" value="Genomic_DNA"/>
</dbReference>
<accession>A0A0D6A577</accession>
<sequence length="346" mass="40319">MDHYKHITIDERETIFLMRNHGNSLREIASHIKKSYSTISRELSRNSTGKSYSPSKAQEKYKQRKGNCGRVSLLSNPQVFEVVREHFCEDLWSPEEILNRLVVEKYPVQISTTTIYRGIFNGLFDNLFKSGSSSAVRHLRHHGKSRHNKAYQEKRGKIAPNLIKRNFFAIRPNMKWYTDITEFHLHGQKLYLSPILDGCAGDIVAYSISRHPDMHLVISMLHKAFKKHPALNALTFHSDQGCQYQSPMYQHELKLHGITQSMSRKGNSPDDGLMENFFGLLKTEMFYGQEYKYHSLKQLKEAIEKYIKYYNEERIKSRLKGLTPNEYRNQALMNGSINVQLLRLSS</sequence>